<keyword evidence="12" id="KW-1133">Transmembrane helix</keyword>
<comment type="catalytic activity">
    <reaction evidence="10">
        <text>a medium-chain 2,3-saturated fatty acyl-CoA + oxidized [electron-transfer flavoprotein] + H(+) = a medium-chain (2E)-enoyl-CoA + reduced [electron-transfer flavoprotein]</text>
        <dbReference type="Rhea" id="RHEA:14477"/>
        <dbReference type="Rhea" id="RHEA-COMP:10685"/>
        <dbReference type="Rhea" id="RHEA-COMP:10686"/>
        <dbReference type="ChEBI" id="CHEBI:15378"/>
        <dbReference type="ChEBI" id="CHEBI:57692"/>
        <dbReference type="ChEBI" id="CHEBI:58307"/>
        <dbReference type="ChEBI" id="CHEBI:83723"/>
        <dbReference type="ChEBI" id="CHEBI:83726"/>
        <dbReference type="EC" id="1.3.8.7"/>
    </reaction>
</comment>
<keyword evidence="7" id="KW-0285">Flavoprotein</keyword>
<dbReference type="InterPro" id="IPR046373">
    <property type="entry name" value="Acyl-CoA_Oxase/DH_mid-dom_sf"/>
</dbReference>
<dbReference type="Pfam" id="PF00441">
    <property type="entry name" value="Acyl-CoA_dh_1"/>
    <property type="match status" value="1"/>
</dbReference>
<dbReference type="SUPFAM" id="SSF56645">
    <property type="entry name" value="Acyl-CoA dehydrogenase NM domain-like"/>
    <property type="match status" value="1"/>
</dbReference>
<evidence type="ECO:0000313" key="16">
    <source>
        <dbReference type="EMBL" id="GAA3967787.1"/>
    </source>
</evidence>
<comment type="similarity">
    <text evidence="3">Belongs to the acyl-CoA dehydrogenase family.</text>
</comment>
<evidence type="ECO:0000256" key="8">
    <source>
        <dbReference type="ARBA" id="ARBA00022827"/>
    </source>
</evidence>
<evidence type="ECO:0000256" key="10">
    <source>
        <dbReference type="ARBA" id="ARBA00047882"/>
    </source>
</evidence>
<dbReference type="Gene3D" id="1.20.140.10">
    <property type="entry name" value="Butyryl-CoA Dehydrogenase, subunit A, domain 3"/>
    <property type="match status" value="1"/>
</dbReference>
<comment type="caution">
    <text evidence="16">The sequence shown here is derived from an EMBL/GenBank/DDBJ whole genome shotgun (WGS) entry which is preliminary data.</text>
</comment>
<accession>A0ABP7PLS6</accession>
<dbReference type="Pfam" id="PF09317">
    <property type="entry name" value="ACDH_C"/>
    <property type="match status" value="1"/>
</dbReference>
<dbReference type="InterPro" id="IPR009075">
    <property type="entry name" value="AcylCo_DH/oxidase_C"/>
</dbReference>
<evidence type="ECO:0000256" key="3">
    <source>
        <dbReference type="ARBA" id="ARBA00009347"/>
    </source>
</evidence>
<evidence type="ECO:0000256" key="4">
    <source>
        <dbReference type="ARBA" id="ARBA00012033"/>
    </source>
</evidence>
<dbReference type="EMBL" id="BAABBO010000011">
    <property type="protein sequence ID" value="GAA3967787.1"/>
    <property type="molecule type" value="Genomic_DNA"/>
</dbReference>
<reference evidence="17" key="1">
    <citation type="journal article" date="2019" name="Int. J. Syst. Evol. Microbiol.">
        <title>The Global Catalogue of Microorganisms (GCM) 10K type strain sequencing project: providing services to taxonomists for standard genome sequencing and annotation.</title>
        <authorList>
            <consortium name="The Broad Institute Genomics Platform"/>
            <consortium name="The Broad Institute Genome Sequencing Center for Infectious Disease"/>
            <person name="Wu L."/>
            <person name="Ma J."/>
        </authorList>
    </citation>
    <scope>NUCLEOTIDE SEQUENCE [LARGE SCALE GENOMIC DNA]</scope>
    <source>
        <strain evidence="17">JCM 17555</strain>
    </source>
</reference>
<comment type="pathway">
    <text evidence="2">Lipid metabolism; fatty acid beta-oxidation.</text>
</comment>
<comment type="cofactor">
    <cofactor evidence="1">
        <name>FAD</name>
        <dbReference type="ChEBI" id="CHEBI:57692"/>
    </cofactor>
</comment>
<evidence type="ECO:0000259" key="13">
    <source>
        <dbReference type="Pfam" id="PF00441"/>
    </source>
</evidence>
<keyword evidence="17" id="KW-1185">Reference proteome</keyword>
<dbReference type="SUPFAM" id="SSF47203">
    <property type="entry name" value="Acyl-CoA dehydrogenase C-terminal domain-like"/>
    <property type="match status" value="1"/>
</dbReference>
<evidence type="ECO:0000256" key="5">
    <source>
        <dbReference type="ARBA" id="ARBA00012040"/>
    </source>
</evidence>
<dbReference type="NCBIfam" id="NF007000">
    <property type="entry name" value="PRK09463.1"/>
    <property type="match status" value="1"/>
</dbReference>
<dbReference type="InterPro" id="IPR037069">
    <property type="entry name" value="AcylCoA_DH/ox_N_sf"/>
</dbReference>
<evidence type="ECO:0000313" key="17">
    <source>
        <dbReference type="Proteomes" id="UP001501337"/>
    </source>
</evidence>
<feature type="transmembrane region" description="Helical" evidence="12">
    <location>
        <begin position="28"/>
        <end position="61"/>
    </location>
</feature>
<dbReference type="EC" id="1.3.8.7" evidence="4"/>
<comment type="catalytic activity">
    <reaction evidence="11">
        <text>a long-chain 2,3-saturated fatty acyl-CoA + oxidized [electron-transfer flavoprotein] + H(+) = a long-chain (2E)-enoyl-CoA + reduced [electron-transfer flavoprotein]</text>
        <dbReference type="Rhea" id="RHEA:17721"/>
        <dbReference type="Rhea" id="RHEA-COMP:10685"/>
        <dbReference type="Rhea" id="RHEA-COMP:10686"/>
        <dbReference type="ChEBI" id="CHEBI:15378"/>
        <dbReference type="ChEBI" id="CHEBI:57692"/>
        <dbReference type="ChEBI" id="CHEBI:58307"/>
        <dbReference type="ChEBI" id="CHEBI:83721"/>
        <dbReference type="ChEBI" id="CHEBI:83727"/>
        <dbReference type="EC" id="1.3.8.8"/>
    </reaction>
</comment>
<dbReference type="InterPro" id="IPR009100">
    <property type="entry name" value="AcylCoA_DH/oxidase_NM_dom_sf"/>
</dbReference>
<dbReference type="RefSeq" id="WP_344807200.1">
    <property type="nucleotide sequence ID" value="NZ_BAABBO010000011.1"/>
</dbReference>
<dbReference type="EC" id="1.3.8.8" evidence="5"/>
<feature type="domain" description="Acyl-CoA dehydrogenase C-terminal bacterial-type" evidence="15">
    <location>
        <begin position="549"/>
        <end position="829"/>
    </location>
</feature>
<feature type="domain" description="Acyl-CoA dehydrogenase/oxidase N-terminal" evidence="14">
    <location>
        <begin position="144"/>
        <end position="238"/>
    </location>
</feature>
<evidence type="ECO:0000256" key="11">
    <source>
        <dbReference type="ARBA" id="ARBA00049247"/>
    </source>
</evidence>
<dbReference type="InterPro" id="IPR050741">
    <property type="entry name" value="Acyl-CoA_dehydrogenase"/>
</dbReference>
<sequence>MTALLLIVGFLFLTLILAYYGIGGKGWALYLTAIMALLTVTGALHPVLLILMWIPVIALDLLALLPPLRKKLLTTPIMHAVKRVLPPLSQTEREALEAGTVCWDGELFSGVPQWKRLMDLPAPKLTAAEQAFLDGPVEQLCEMLDDWEITQNLHDLTPETWAFIKENKFFGMIIPKRYGGLGFSAFAHSQVVMKIATRSVTAGVTVMVPNSLGPAELLMHYGTKDQQDHYLPRLATGEEVPCFALTGPKAGSDAGAIPDKGIVCKGMHNGEEVLGFRLRWTKRYITLSPVATVIGLAFKAYDPDNLLDPEIRRHCHADEVVPPGADDDYAASGVDYVSTDGALGVTCALIPRSTEGVKVGARHMPIGAAFMNGPLWGEDVFIPLSYVIGGEDYIGKGWMMLMNALSVGRAISLPSLATGAGKLASLTTGAYARVREQFGVPVGYFEGVEEAMAPIAGLTYLMDSARKTTSNYVDLGEKPAVLSAILKYHNTEMMRSVMGHTMDVHAGRAVIKGPRNYIASVYKTIPISITVEGANILTRSLMIFGQGAIRCHPYLFEEMETATAGNVEGFDEAFFAHMNRNVQLVARALVHGLTGGMLSETRGYEATDRFYRDINRFAAGFALIADFSLLLLGGELKRKEKLSARLGDCLSHLYLASTLLKRYQDDGRPVDDLPLVEWGMAHCMFSFQTAFYAITGNFPNRFIGWTVRQMVFPFGRTQKRPDDELEHRVVALMLEPSATRNRLVDGVYRNERPNDPTGRVEHAFLLKLKSKDEEKKVRKAIKSGEINAEVSLDELIQQVLDKKVLTSEEAALYREAQAAADDAIKVDHFWPEEVDDFGSSETVSGTEKDSALV</sequence>
<evidence type="ECO:0000256" key="12">
    <source>
        <dbReference type="SAM" id="Phobius"/>
    </source>
</evidence>
<keyword evidence="12" id="KW-0472">Membrane</keyword>
<dbReference type="PANTHER" id="PTHR48083">
    <property type="entry name" value="MEDIUM-CHAIN SPECIFIC ACYL-COA DEHYDROGENASE, MITOCHONDRIAL-RELATED"/>
    <property type="match status" value="1"/>
</dbReference>
<keyword evidence="12" id="KW-0812">Transmembrane</keyword>
<evidence type="ECO:0000256" key="6">
    <source>
        <dbReference type="ARBA" id="ARBA00020144"/>
    </source>
</evidence>
<evidence type="ECO:0000256" key="7">
    <source>
        <dbReference type="ARBA" id="ARBA00022630"/>
    </source>
</evidence>
<dbReference type="PANTHER" id="PTHR48083:SF33">
    <property type="entry name" value="ACYL-COENZYME A DEHYDROGENASE"/>
    <property type="match status" value="1"/>
</dbReference>
<organism evidence="16 17">
    <name type="scientific">Allohahella marinimesophila</name>
    <dbReference type="NCBI Taxonomy" id="1054972"/>
    <lineage>
        <taxon>Bacteria</taxon>
        <taxon>Pseudomonadati</taxon>
        <taxon>Pseudomonadota</taxon>
        <taxon>Gammaproteobacteria</taxon>
        <taxon>Oceanospirillales</taxon>
        <taxon>Hahellaceae</taxon>
        <taxon>Allohahella</taxon>
    </lineage>
</organism>
<dbReference type="Proteomes" id="UP001501337">
    <property type="component" value="Unassembled WGS sequence"/>
</dbReference>
<dbReference type="InterPro" id="IPR015396">
    <property type="entry name" value="FadE_C"/>
</dbReference>
<keyword evidence="8" id="KW-0274">FAD</keyword>
<evidence type="ECO:0000256" key="9">
    <source>
        <dbReference type="ARBA" id="ARBA00023002"/>
    </source>
</evidence>
<dbReference type="Gene3D" id="1.10.540.10">
    <property type="entry name" value="Acyl-CoA dehydrogenase/oxidase, N-terminal domain"/>
    <property type="match status" value="1"/>
</dbReference>
<evidence type="ECO:0000259" key="15">
    <source>
        <dbReference type="Pfam" id="PF09317"/>
    </source>
</evidence>
<dbReference type="InterPro" id="IPR036250">
    <property type="entry name" value="AcylCo_DH-like_C"/>
</dbReference>
<gene>
    <name evidence="16" type="ORF">GCM10022278_26910</name>
</gene>
<evidence type="ECO:0000256" key="1">
    <source>
        <dbReference type="ARBA" id="ARBA00001974"/>
    </source>
</evidence>
<keyword evidence="9" id="KW-0560">Oxidoreductase</keyword>
<dbReference type="CDD" id="cd00567">
    <property type="entry name" value="ACAD"/>
    <property type="match status" value="1"/>
</dbReference>
<dbReference type="Pfam" id="PF02771">
    <property type="entry name" value="Acyl-CoA_dh_N"/>
    <property type="match status" value="1"/>
</dbReference>
<protein>
    <recommendedName>
        <fullName evidence="6">Acyl-coenzyme A dehydrogenase</fullName>
        <ecNumber evidence="4">1.3.8.7</ecNumber>
        <ecNumber evidence="5">1.3.8.8</ecNumber>
    </recommendedName>
</protein>
<evidence type="ECO:0000256" key="2">
    <source>
        <dbReference type="ARBA" id="ARBA00005005"/>
    </source>
</evidence>
<dbReference type="Gene3D" id="2.40.110.10">
    <property type="entry name" value="Butyryl-CoA Dehydrogenase, subunit A, domain 2"/>
    <property type="match status" value="1"/>
</dbReference>
<evidence type="ECO:0000259" key="14">
    <source>
        <dbReference type="Pfam" id="PF02771"/>
    </source>
</evidence>
<dbReference type="InterPro" id="IPR013786">
    <property type="entry name" value="AcylCoA_DH/ox_N"/>
</dbReference>
<proteinExistence type="inferred from homology"/>
<feature type="domain" description="Acyl-CoA dehydrogenase/oxidase C-terminal" evidence="13">
    <location>
        <begin position="395"/>
        <end position="536"/>
    </location>
</feature>
<dbReference type="NCBIfam" id="NF009586">
    <property type="entry name" value="PRK13026.1"/>
    <property type="match status" value="1"/>
</dbReference>
<name>A0ABP7PLS6_9GAMM</name>